<evidence type="ECO:0000313" key="3">
    <source>
        <dbReference type="EMBL" id="MDS0283970.1"/>
    </source>
</evidence>
<feature type="transmembrane region" description="Helical" evidence="2">
    <location>
        <begin position="283"/>
        <end position="306"/>
    </location>
</feature>
<dbReference type="InterPro" id="IPR045782">
    <property type="entry name" value="TrbL_3"/>
</dbReference>
<feature type="region of interest" description="Disordered" evidence="1">
    <location>
        <begin position="410"/>
        <end position="431"/>
    </location>
</feature>
<keyword evidence="2" id="KW-0812">Transmembrane</keyword>
<evidence type="ECO:0000256" key="1">
    <source>
        <dbReference type="SAM" id="MobiDB-lite"/>
    </source>
</evidence>
<feature type="transmembrane region" description="Helical" evidence="2">
    <location>
        <begin position="153"/>
        <end position="173"/>
    </location>
</feature>
<dbReference type="EMBL" id="JAMQOS010000006">
    <property type="protein sequence ID" value="MDS0283970.1"/>
    <property type="molecule type" value="Genomic_DNA"/>
</dbReference>
<evidence type="ECO:0000313" key="4">
    <source>
        <dbReference type="Proteomes" id="UP001268864"/>
    </source>
</evidence>
<accession>A0ABU2FT93</accession>
<proteinExistence type="predicted"/>
<evidence type="ECO:0008006" key="5">
    <source>
        <dbReference type="Google" id="ProtNLM"/>
    </source>
</evidence>
<sequence>MADVLDLGWLPDAIVRAVVEFFHTSLLNTLNAMFDYGMIPLLNIDPAIMTSEAVTGAWDSVFELSIALLPILIAAGLIAMPFSQDSEASLWNMVARLVAVLFFIAISQPLFGFLIEASNVITDALAPDSFLLSFNADVGGEWGSTFGMGVETMALLAAVPLMFIGTIVASLLLVLRQFIIVTVAVGAPFFAVLWYANWGPMRAVSGFASTWLRMGVYALLVGPIIALVMRVFNVIATGGLAPSGDLAEFYVSAALALIFPIILFVVIWKTIGWAGQPLGIDAAFTMTVAAAIAATGVGTVAVGAGAGSAAVSSASSSGTGAASGGSSGGGAGTANSSGTASDPSASTGNSTIGGTMRSSISDALGTRESAVEDSVDSAPGFISKGKGSVAGMISGAPGVNAARSHAKEAGSAAKKLGSKAKSSGLGGARRAIGSESIDNHRRAINQNLAAADEADANRDFLTEAYQNGEFDIAEASSRGILTGAEEPAKGVSTLTPDSEGKVIYEATSGGEVTIDLNDRAQSFGQQAVTLRDDASQSAKSVKQIRTAQTAAKAPGRAAITTGRATKQVGKTGLKAGKVGGIVFAGAMTQSPYAAYNMGKRGGTHLIGPGNDKLADSADEGDIDWATQREGSIQASDPP</sequence>
<gene>
    <name evidence="3" type="ORF">NDI86_17780</name>
</gene>
<feature type="transmembrane region" description="Helical" evidence="2">
    <location>
        <begin position="216"/>
        <end position="237"/>
    </location>
</feature>
<keyword evidence="4" id="KW-1185">Reference proteome</keyword>
<feature type="region of interest" description="Disordered" evidence="1">
    <location>
        <begin position="606"/>
        <end position="638"/>
    </location>
</feature>
<dbReference type="Pfam" id="PF19590">
    <property type="entry name" value="TrbL_3"/>
    <property type="match status" value="1"/>
</dbReference>
<keyword evidence="2" id="KW-1133">Transmembrane helix</keyword>
<feature type="transmembrane region" description="Helical" evidence="2">
    <location>
        <begin position="94"/>
        <end position="115"/>
    </location>
</feature>
<organism evidence="3 4">
    <name type="scientific">Haloarcula onubensis</name>
    <dbReference type="NCBI Taxonomy" id="2950539"/>
    <lineage>
        <taxon>Archaea</taxon>
        <taxon>Methanobacteriati</taxon>
        <taxon>Methanobacteriota</taxon>
        <taxon>Stenosarchaea group</taxon>
        <taxon>Halobacteria</taxon>
        <taxon>Halobacteriales</taxon>
        <taxon>Haloarculaceae</taxon>
        <taxon>Haloarcula</taxon>
    </lineage>
</organism>
<feature type="transmembrane region" description="Helical" evidence="2">
    <location>
        <begin position="249"/>
        <end position="271"/>
    </location>
</feature>
<dbReference type="Proteomes" id="UP001268864">
    <property type="component" value="Unassembled WGS sequence"/>
</dbReference>
<feature type="region of interest" description="Disordered" evidence="1">
    <location>
        <begin position="321"/>
        <end position="358"/>
    </location>
</feature>
<evidence type="ECO:0000256" key="2">
    <source>
        <dbReference type="SAM" id="Phobius"/>
    </source>
</evidence>
<protein>
    <recommendedName>
        <fullName evidence="5">Conjugal transfer protein TrbL</fullName>
    </recommendedName>
</protein>
<feature type="transmembrane region" description="Helical" evidence="2">
    <location>
        <begin position="64"/>
        <end position="82"/>
    </location>
</feature>
<feature type="compositionally biased region" description="Gly residues" evidence="1">
    <location>
        <begin position="321"/>
        <end position="332"/>
    </location>
</feature>
<feature type="transmembrane region" description="Helical" evidence="2">
    <location>
        <begin position="178"/>
        <end position="196"/>
    </location>
</feature>
<comment type="caution">
    <text evidence="3">The sequence shown here is derived from an EMBL/GenBank/DDBJ whole genome shotgun (WGS) entry which is preliminary data.</text>
</comment>
<feature type="compositionally biased region" description="Low complexity" evidence="1">
    <location>
        <begin position="410"/>
        <end position="423"/>
    </location>
</feature>
<name>A0ABU2FT93_9EURY</name>
<reference evidence="3 4" key="1">
    <citation type="submission" date="2022-06" db="EMBL/GenBank/DDBJ databases">
        <title>Halomicroarcula sp. a new haloarchaeum isolate from saline soil.</title>
        <authorList>
            <person name="Strakova D."/>
            <person name="Galisteo C."/>
            <person name="Sanchez-Porro C."/>
            <person name="Ventosa A."/>
        </authorList>
    </citation>
    <scope>NUCLEOTIDE SEQUENCE [LARGE SCALE GENOMIC DNA]</scope>
    <source>
        <strain evidence="3 4">S3CR25-11</strain>
    </source>
</reference>
<feature type="compositionally biased region" description="Polar residues" evidence="1">
    <location>
        <begin position="628"/>
        <end position="638"/>
    </location>
</feature>
<keyword evidence="2" id="KW-0472">Membrane</keyword>
<feature type="compositionally biased region" description="Polar residues" evidence="1">
    <location>
        <begin position="342"/>
        <end position="358"/>
    </location>
</feature>
<dbReference type="RefSeq" id="WP_310901728.1">
    <property type="nucleotide sequence ID" value="NZ_JAMQOS010000006.1"/>
</dbReference>